<proteinExistence type="inferred from homology"/>
<evidence type="ECO:0000256" key="6">
    <source>
        <dbReference type="ARBA" id="ARBA00040778"/>
    </source>
</evidence>
<dbReference type="AlphaFoldDB" id="A0A453EQH4"/>
<evidence type="ECO:0000256" key="5">
    <source>
        <dbReference type="ARBA" id="ARBA00023136"/>
    </source>
</evidence>
<dbReference type="GO" id="GO:0005739">
    <property type="term" value="C:mitochondrion"/>
    <property type="evidence" value="ECO:0007669"/>
    <property type="project" value="TreeGrafter"/>
</dbReference>
<protein>
    <recommendedName>
        <fullName evidence="6">Complex I assembly factor TIMMDC1, mitochondrial</fullName>
    </recommendedName>
    <alternativeName>
        <fullName evidence="7">Translocase of inner mitochondrial membrane domain-containing protein 1</fullName>
    </alternativeName>
</protein>
<keyword evidence="3 9" id="KW-0812">Transmembrane</keyword>
<keyword evidence="5 9" id="KW-0472">Membrane</keyword>
<sequence>PDSTSPTEEAEADAGGTPSRAGPVGTVSWGTGTLVGVFTGLLYGGAKEANANVSKDAEVMLKMGSTTDKREQYRLMRDAMEKRTFLLRTVGCMMYSILLELARLPQLLLGLYCLVHQCGVQGMYWLDLLSVPEFAFHLVGYS</sequence>
<evidence type="ECO:0000256" key="7">
    <source>
        <dbReference type="ARBA" id="ARBA00041344"/>
    </source>
</evidence>
<evidence type="ECO:0000256" key="4">
    <source>
        <dbReference type="ARBA" id="ARBA00022989"/>
    </source>
</evidence>
<reference evidence="11" key="1">
    <citation type="journal article" date="2014" name="Science">
        <title>Ancient hybridizations among the ancestral genomes of bread wheat.</title>
        <authorList>
            <consortium name="International Wheat Genome Sequencing Consortium,"/>
            <person name="Marcussen T."/>
            <person name="Sandve S.R."/>
            <person name="Heier L."/>
            <person name="Spannagl M."/>
            <person name="Pfeifer M."/>
            <person name="Jakobsen K.S."/>
            <person name="Wulff B.B."/>
            <person name="Steuernagel B."/>
            <person name="Mayer K.F."/>
            <person name="Olsen O.A."/>
        </authorList>
    </citation>
    <scope>NUCLEOTIDE SEQUENCE [LARGE SCALE GENOMIC DNA]</scope>
    <source>
        <strain evidence="11">cv. AL8/78</strain>
    </source>
</reference>
<evidence type="ECO:0000313" key="11">
    <source>
        <dbReference type="Proteomes" id="UP000015105"/>
    </source>
</evidence>
<dbReference type="EnsemblPlants" id="AET3Gv20421000.3">
    <property type="protein sequence ID" value="AET3Gv20421000.3"/>
    <property type="gene ID" value="AET3Gv20421000"/>
</dbReference>
<evidence type="ECO:0000313" key="10">
    <source>
        <dbReference type="EnsemblPlants" id="AET3Gv20421000.3"/>
    </source>
</evidence>
<evidence type="ECO:0000256" key="3">
    <source>
        <dbReference type="ARBA" id="ARBA00022692"/>
    </source>
</evidence>
<keyword evidence="4 9" id="KW-1133">Transmembrane helix</keyword>
<evidence type="ECO:0000256" key="8">
    <source>
        <dbReference type="SAM" id="MobiDB-lite"/>
    </source>
</evidence>
<comment type="subcellular location">
    <subcellularLocation>
        <location evidence="1">Membrane</location>
        <topology evidence="1">Multi-pass membrane protein</topology>
    </subcellularLocation>
</comment>
<reference evidence="10" key="5">
    <citation type="journal article" date="2021" name="G3 (Bethesda)">
        <title>Aegilops tauschii genome assembly Aet v5.0 features greater sequence contiguity and improved annotation.</title>
        <authorList>
            <person name="Wang L."/>
            <person name="Zhu T."/>
            <person name="Rodriguez J.C."/>
            <person name="Deal K.R."/>
            <person name="Dubcovsky J."/>
            <person name="McGuire P.E."/>
            <person name="Lux T."/>
            <person name="Spannagl M."/>
            <person name="Mayer K.F.X."/>
            <person name="Baldrich P."/>
            <person name="Meyers B.C."/>
            <person name="Huo N."/>
            <person name="Gu Y.Q."/>
            <person name="Zhou H."/>
            <person name="Devos K.M."/>
            <person name="Bennetzen J.L."/>
            <person name="Unver T."/>
            <person name="Budak H."/>
            <person name="Gulick P.J."/>
            <person name="Galiba G."/>
            <person name="Kalapos B."/>
            <person name="Nelson D.R."/>
            <person name="Li P."/>
            <person name="You F.M."/>
            <person name="Luo M.C."/>
            <person name="Dvorak J."/>
        </authorList>
    </citation>
    <scope>NUCLEOTIDE SEQUENCE [LARGE SCALE GENOMIC DNA]</scope>
    <source>
        <strain evidence="10">cv. AL8/78</strain>
    </source>
</reference>
<evidence type="ECO:0000256" key="2">
    <source>
        <dbReference type="ARBA" id="ARBA00008444"/>
    </source>
</evidence>
<reference evidence="10" key="4">
    <citation type="submission" date="2019-03" db="UniProtKB">
        <authorList>
            <consortium name="EnsemblPlants"/>
        </authorList>
    </citation>
    <scope>IDENTIFICATION</scope>
</reference>
<evidence type="ECO:0000256" key="9">
    <source>
        <dbReference type="SAM" id="Phobius"/>
    </source>
</evidence>
<dbReference type="Proteomes" id="UP000015105">
    <property type="component" value="Chromosome 3D"/>
</dbReference>
<evidence type="ECO:0000256" key="1">
    <source>
        <dbReference type="ARBA" id="ARBA00004141"/>
    </source>
</evidence>
<keyword evidence="11" id="KW-1185">Reference proteome</keyword>
<feature type="transmembrane region" description="Helical" evidence="9">
    <location>
        <begin position="85"/>
        <end position="102"/>
    </location>
</feature>
<dbReference type="InterPro" id="IPR055299">
    <property type="entry name" value="TIMMDC1"/>
</dbReference>
<feature type="region of interest" description="Disordered" evidence="8">
    <location>
        <begin position="1"/>
        <end position="24"/>
    </location>
</feature>
<comment type="similarity">
    <text evidence="2">Belongs to the Tim17/Tim22/Tim23 family.</text>
</comment>
<dbReference type="PANTHER" id="PTHR13002">
    <property type="entry name" value="C3ORF1 PROTEIN-RELATED"/>
    <property type="match status" value="1"/>
</dbReference>
<reference evidence="10" key="3">
    <citation type="journal article" date="2017" name="Nature">
        <title>Genome sequence of the progenitor of the wheat D genome Aegilops tauschii.</title>
        <authorList>
            <person name="Luo M.C."/>
            <person name="Gu Y.Q."/>
            <person name="Puiu D."/>
            <person name="Wang H."/>
            <person name="Twardziok S.O."/>
            <person name="Deal K.R."/>
            <person name="Huo N."/>
            <person name="Zhu T."/>
            <person name="Wang L."/>
            <person name="Wang Y."/>
            <person name="McGuire P.E."/>
            <person name="Liu S."/>
            <person name="Long H."/>
            <person name="Ramasamy R.K."/>
            <person name="Rodriguez J.C."/>
            <person name="Van S.L."/>
            <person name="Yuan L."/>
            <person name="Wang Z."/>
            <person name="Xia Z."/>
            <person name="Xiao L."/>
            <person name="Anderson O.D."/>
            <person name="Ouyang S."/>
            <person name="Liang Y."/>
            <person name="Zimin A.V."/>
            <person name="Pertea G."/>
            <person name="Qi P."/>
            <person name="Bennetzen J.L."/>
            <person name="Dai X."/>
            <person name="Dawson M.W."/>
            <person name="Muller H.G."/>
            <person name="Kugler K."/>
            <person name="Rivarola-Duarte L."/>
            <person name="Spannagl M."/>
            <person name="Mayer K.F.X."/>
            <person name="Lu F.H."/>
            <person name="Bevan M.W."/>
            <person name="Leroy P."/>
            <person name="Li P."/>
            <person name="You F.M."/>
            <person name="Sun Q."/>
            <person name="Liu Z."/>
            <person name="Lyons E."/>
            <person name="Wicker T."/>
            <person name="Salzberg S.L."/>
            <person name="Devos K.M."/>
            <person name="Dvorak J."/>
        </authorList>
    </citation>
    <scope>NUCLEOTIDE SEQUENCE [LARGE SCALE GENOMIC DNA]</scope>
    <source>
        <strain evidence="10">cv. AL8/78</strain>
    </source>
</reference>
<accession>A0A453EQH4</accession>
<dbReference type="GO" id="GO:0032981">
    <property type="term" value="P:mitochondrial respiratory chain complex I assembly"/>
    <property type="evidence" value="ECO:0007669"/>
    <property type="project" value="InterPro"/>
</dbReference>
<dbReference type="PANTHER" id="PTHR13002:SF1">
    <property type="entry name" value="COMPLEX I ASSEMBLY FACTOR TIMMDC1, MITOCHONDRIAL"/>
    <property type="match status" value="1"/>
</dbReference>
<reference evidence="11" key="2">
    <citation type="journal article" date="2017" name="Nat. Plants">
        <title>The Aegilops tauschii genome reveals multiple impacts of transposons.</title>
        <authorList>
            <person name="Zhao G."/>
            <person name="Zou C."/>
            <person name="Li K."/>
            <person name="Wang K."/>
            <person name="Li T."/>
            <person name="Gao L."/>
            <person name="Zhang X."/>
            <person name="Wang H."/>
            <person name="Yang Z."/>
            <person name="Liu X."/>
            <person name="Jiang W."/>
            <person name="Mao L."/>
            <person name="Kong X."/>
            <person name="Jiao Y."/>
            <person name="Jia J."/>
        </authorList>
    </citation>
    <scope>NUCLEOTIDE SEQUENCE [LARGE SCALE GENOMIC DNA]</scope>
    <source>
        <strain evidence="11">cv. AL8/78</strain>
    </source>
</reference>
<dbReference type="Gramene" id="AET3Gv20421000.3">
    <property type="protein sequence ID" value="AET3Gv20421000.3"/>
    <property type="gene ID" value="AET3Gv20421000"/>
</dbReference>
<dbReference type="GO" id="GO:0016020">
    <property type="term" value="C:membrane"/>
    <property type="evidence" value="ECO:0007669"/>
    <property type="project" value="UniProtKB-SubCell"/>
</dbReference>
<name>A0A453EQH4_AEGTS</name>
<organism evidence="10 11">
    <name type="scientific">Aegilops tauschii subsp. strangulata</name>
    <name type="common">Goatgrass</name>
    <dbReference type="NCBI Taxonomy" id="200361"/>
    <lineage>
        <taxon>Eukaryota</taxon>
        <taxon>Viridiplantae</taxon>
        <taxon>Streptophyta</taxon>
        <taxon>Embryophyta</taxon>
        <taxon>Tracheophyta</taxon>
        <taxon>Spermatophyta</taxon>
        <taxon>Magnoliopsida</taxon>
        <taxon>Liliopsida</taxon>
        <taxon>Poales</taxon>
        <taxon>Poaceae</taxon>
        <taxon>BOP clade</taxon>
        <taxon>Pooideae</taxon>
        <taxon>Triticodae</taxon>
        <taxon>Triticeae</taxon>
        <taxon>Triticinae</taxon>
        <taxon>Aegilops</taxon>
    </lineage>
</organism>